<dbReference type="GO" id="GO:0016020">
    <property type="term" value="C:membrane"/>
    <property type="evidence" value="ECO:0007669"/>
    <property type="project" value="UniProtKB-SubCell"/>
</dbReference>
<sequence>MLDLRNYRNLSFVPPLIYSVLGSSRHLAVGPVSIASIVMGTMLNEKVSYIDQPTLYLHRSISGWSWTAKNISIPQIVPGSLTLQNIVLEDPLLIPSKELVYSQVRMEKFPETFEQFTTKSEMVCTLKLDMLCISVNTFVQTSMTEINTEVICKDHSILRSKLG</sequence>
<evidence type="ECO:0000256" key="4">
    <source>
        <dbReference type="ARBA" id="ARBA00023136"/>
    </source>
</evidence>
<name>A0AAD8H7M9_9APIA</name>
<keyword evidence="2" id="KW-0812">Transmembrane</keyword>
<evidence type="ECO:0000256" key="3">
    <source>
        <dbReference type="ARBA" id="ARBA00022989"/>
    </source>
</evidence>
<evidence type="ECO:0000313" key="7">
    <source>
        <dbReference type="Proteomes" id="UP001237642"/>
    </source>
</evidence>
<feature type="domain" description="SLC26A/SulP transporter" evidence="5">
    <location>
        <begin position="11"/>
        <end position="56"/>
    </location>
</feature>
<evidence type="ECO:0000259" key="5">
    <source>
        <dbReference type="Pfam" id="PF00916"/>
    </source>
</evidence>
<evidence type="ECO:0000256" key="1">
    <source>
        <dbReference type="ARBA" id="ARBA00004141"/>
    </source>
</evidence>
<protein>
    <recommendedName>
        <fullName evidence="5">SLC26A/SulP transporter domain-containing protein</fullName>
    </recommendedName>
</protein>
<evidence type="ECO:0000256" key="2">
    <source>
        <dbReference type="ARBA" id="ARBA00022692"/>
    </source>
</evidence>
<dbReference type="Pfam" id="PF00916">
    <property type="entry name" value="Sulfate_transp"/>
    <property type="match status" value="1"/>
</dbReference>
<dbReference type="Proteomes" id="UP001237642">
    <property type="component" value="Unassembled WGS sequence"/>
</dbReference>
<keyword evidence="7" id="KW-1185">Reference proteome</keyword>
<keyword evidence="3" id="KW-1133">Transmembrane helix</keyword>
<evidence type="ECO:0000313" key="6">
    <source>
        <dbReference type="EMBL" id="KAK1361060.1"/>
    </source>
</evidence>
<keyword evidence="4" id="KW-0472">Membrane</keyword>
<reference evidence="6" key="1">
    <citation type="submission" date="2023-02" db="EMBL/GenBank/DDBJ databases">
        <title>Genome of toxic invasive species Heracleum sosnowskyi carries increased number of genes despite the absence of recent whole-genome duplications.</title>
        <authorList>
            <person name="Schelkunov M."/>
            <person name="Shtratnikova V."/>
            <person name="Makarenko M."/>
            <person name="Klepikova A."/>
            <person name="Omelchenko D."/>
            <person name="Novikova G."/>
            <person name="Obukhova E."/>
            <person name="Bogdanov V."/>
            <person name="Penin A."/>
            <person name="Logacheva M."/>
        </authorList>
    </citation>
    <scope>NUCLEOTIDE SEQUENCE</scope>
    <source>
        <strain evidence="6">Hsosn_3</strain>
        <tissue evidence="6">Leaf</tissue>
    </source>
</reference>
<comment type="caution">
    <text evidence="6">The sequence shown here is derived from an EMBL/GenBank/DDBJ whole genome shotgun (WGS) entry which is preliminary data.</text>
</comment>
<comment type="subcellular location">
    <subcellularLocation>
        <location evidence="1">Membrane</location>
        <topology evidence="1">Multi-pass membrane protein</topology>
    </subcellularLocation>
</comment>
<proteinExistence type="predicted"/>
<reference evidence="6" key="2">
    <citation type="submission" date="2023-05" db="EMBL/GenBank/DDBJ databases">
        <authorList>
            <person name="Schelkunov M.I."/>
        </authorList>
    </citation>
    <scope>NUCLEOTIDE SEQUENCE</scope>
    <source>
        <strain evidence="6">Hsosn_3</strain>
        <tissue evidence="6">Leaf</tissue>
    </source>
</reference>
<gene>
    <name evidence="6" type="ORF">POM88_045534</name>
</gene>
<dbReference type="InterPro" id="IPR011547">
    <property type="entry name" value="SLC26A/SulP_dom"/>
</dbReference>
<dbReference type="AlphaFoldDB" id="A0AAD8H7M9"/>
<accession>A0AAD8H7M9</accession>
<dbReference type="EMBL" id="JAUIZM010000010">
    <property type="protein sequence ID" value="KAK1361060.1"/>
    <property type="molecule type" value="Genomic_DNA"/>
</dbReference>
<organism evidence="6 7">
    <name type="scientific">Heracleum sosnowskyi</name>
    <dbReference type="NCBI Taxonomy" id="360622"/>
    <lineage>
        <taxon>Eukaryota</taxon>
        <taxon>Viridiplantae</taxon>
        <taxon>Streptophyta</taxon>
        <taxon>Embryophyta</taxon>
        <taxon>Tracheophyta</taxon>
        <taxon>Spermatophyta</taxon>
        <taxon>Magnoliopsida</taxon>
        <taxon>eudicotyledons</taxon>
        <taxon>Gunneridae</taxon>
        <taxon>Pentapetalae</taxon>
        <taxon>asterids</taxon>
        <taxon>campanulids</taxon>
        <taxon>Apiales</taxon>
        <taxon>Apiaceae</taxon>
        <taxon>Apioideae</taxon>
        <taxon>apioid superclade</taxon>
        <taxon>Tordylieae</taxon>
        <taxon>Tordyliinae</taxon>
        <taxon>Heracleum</taxon>
    </lineage>
</organism>